<feature type="site" description="Increases nucleophilicity of active site Cys" evidence="8">
    <location>
        <position position="439"/>
    </location>
</feature>
<dbReference type="PANTHER" id="PTHR43873">
    <property type="entry name" value="COBYRINATE A,C-DIAMIDE SYNTHASE"/>
    <property type="match status" value="1"/>
</dbReference>
<evidence type="ECO:0000259" key="10">
    <source>
        <dbReference type="Pfam" id="PF07685"/>
    </source>
</evidence>
<dbReference type="CDD" id="cd05388">
    <property type="entry name" value="CobB_N"/>
    <property type="match status" value="1"/>
</dbReference>
<name>A0A7C5KB67_9BACT</name>
<dbReference type="PROSITE" id="PS51274">
    <property type="entry name" value="GATASE_COBBQ"/>
    <property type="match status" value="1"/>
</dbReference>
<dbReference type="EMBL" id="DRUY01000035">
    <property type="protein sequence ID" value="HHI65099.1"/>
    <property type="molecule type" value="Genomic_DNA"/>
</dbReference>
<keyword evidence="2 8" id="KW-0169">Cobalamin biosynthesis</keyword>
<dbReference type="InterPro" id="IPR027417">
    <property type="entry name" value="P-loop_NTPase"/>
</dbReference>
<dbReference type="NCBIfam" id="NF002204">
    <property type="entry name" value="PRK01077.1"/>
    <property type="match status" value="1"/>
</dbReference>
<dbReference type="InterPro" id="IPR004484">
    <property type="entry name" value="CbiA/CobB_synth"/>
</dbReference>
<dbReference type="UniPathway" id="UPA00148">
    <property type="reaction ID" value="UER00231"/>
</dbReference>
<proteinExistence type="inferred from homology"/>
<evidence type="ECO:0000313" key="11">
    <source>
        <dbReference type="EMBL" id="HHI65099.1"/>
    </source>
</evidence>
<keyword evidence="3 8" id="KW-0436">Ligase</keyword>
<comment type="function">
    <text evidence="8">Catalyzes the ATP-dependent amidation of the two carboxylate groups at positions a and c of cobyrinate, using either L-glutamine or ammonia as the nitrogen source.</text>
</comment>
<evidence type="ECO:0000256" key="3">
    <source>
        <dbReference type="ARBA" id="ARBA00022598"/>
    </source>
</evidence>
<evidence type="ECO:0000256" key="8">
    <source>
        <dbReference type="HAMAP-Rule" id="MF_00027"/>
    </source>
</evidence>
<dbReference type="SUPFAM" id="SSF52317">
    <property type="entry name" value="Class I glutamine amidotransferase-like"/>
    <property type="match status" value="1"/>
</dbReference>
<dbReference type="GO" id="GO:0005524">
    <property type="term" value="F:ATP binding"/>
    <property type="evidence" value="ECO:0007669"/>
    <property type="project" value="UniProtKB-UniRule"/>
</dbReference>
<dbReference type="Pfam" id="PF07685">
    <property type="entry name" value="GATase_3"/>
    <property type="match status" value="1"/>
</dbReference>
<dbReference type="NCBIfam" id="TIGR00379">
    <property type="entry name" value="cobB"/>
    <property type="match status" value="1"/>
</dbReference>
<comment type="catalytic activity">
    <reaction evidence="8">
        <text>cob(II)yrinate + 2 L-glutamine + 2 ATP + 2 H2O = cob(II)yrinate a,c diamide + 2 L-glutamate + 2 ADP + 2 phosphate + 2 H(+)</text>
        <dbReference type="Rhea" id="RHEA:26289"/>
        <dbReference type="ChEBI" id="CHEBI:15377"/>
        <dbReference type="ChEBI" id="CHEBI:15378"/>
        <dbReference type="ChEBI" id="CHEBI:29985"/>
        <dbReference type="ChEBI" id="CHEBI:30616"/>
        <dbReference type="ChEBI" id="CHEBI:43474"/>
        <dbReference type="ChEBI" id="CHEBI:58359"/>
        <dbReference type="ChEBI" id="CHEBI:58537"/>
        <dbReference type="ChEBI" id="CHEBI:58894"/>
        <dbReference type="ChEBI" id="CHEBI:456216"/>
        <dbReference type="EC" id="6.3.5.11"/>
    </reaction>
</comment>
<evidence type="ECO:0000256" key="4">
    <source>
        <dbReference type="ARBA" id="ARBA00022741"/>
    </source>
</evidence>
<feature type="domain" description="CobB/CobQ-like glutamine amidotransferase" evidence="10">
    <location>
        <begin position="253"/>
        <end position="441"/>
    </location>
</feature>
<dbReference type="Gene3D" id="3.40.50.880">
    <property type="match status" value="1"/>
</dbReference>
<feature type="active site" description="Nucleophile" evidence="8">
    <location>
        <position position="335"/>
    </location>
</feature>
<dbReference type="HAMAP" id="MF_00027">
    <property type="entry name" value="CobB_CbiA"/>
    <property type="match status" value="1"/>
</dbReference>
<dbReference type="InterPro" id="IPR029062">
    <property type="entry name" value="Class_I_gatase-like"/>
</dbReference>
<keyword evidence="7 8" id="KW-0315">Glutamine amidotransferase</keyword>
<dbReference type="CDD" id="cd03130">
    <property type="entry name" value="GATase1_CobB"/>
    <property type="match status" value="1"/>
</dbReference>
<dbReference type="EC" id="6.3.5.11" evidence="8"/>
<comment type="miscellaneous">
    <text evidence="8">The a and c carboxylates of cobyrinate are activated for nucleophilic attack via formation of a phosphorylated intermediate by ATP. CbiA catalyzes first the amidation of the c-carboxylate, and then that of the a-carboxylate.</text>
</comment>
<evidence type="ECO:0000256" key="5">
    <source>
        <dbReference type="ARBA" id="ARBA00022840"/>
    </source>
</evidence>
<feature type="domain" description="CobQ/CobB/MinD/ParA nucleotide binding" evidence="9">
    <location>
        <begin position="10"/>
        <end position="193"/>
    </location>
</feature>
<keyword evidence="4 8" id="KW-0547">Nucleotide-binding</keyword>
<comment type="domain">
    <text evidence="8">Comprises of two domains. The C-terminal domain contains the binding site for glutamine and catalyzes the hydrolysis of this substrate to glutamate and ammonia. The N-terminal domain is anticipated to bind ATP and cobyrinate and catalyzes the ultimate synthesis of the diamide product. The ammonia produced via the glutaminase domain is probably translocated to the adjacent domain via a molecular tunnel, where it reacts with an activated intermediate.</text>
</comment>
<evidence type="ECO:0000256" key="1">
    <source>
        <dbReference type="ARBA" id="ARBA00001946"/>
    </source>
</evidence>
<gene>
    <name evidence="11" type="primary">cobB</name>
    <name evidence="8" type="synonym">cbiA</name>
    <name evidence="11" type="ORF">ENL70_00945</name>
</gene>
<dbReference type="PANTHER" id="PTHR43873:SF1">
    <property type="entry name" value="COBYRINATE A,C-DIAMIDE SYNTHASE"/>
    <property type="match status" value="1"/>
</dbReference>
<keyword evidence="5 8" id="KW-0067">ATP-binding</keyword>
<dbReference type="GO" id="GO:0009236">
    <property type="term" value="P:cobalamin biosynthetic process"/>
    <property type="evidence" value="ECO:0007669"/>
    <property type="project" value="UniProtKB-UniRule"/>
</dbReference>
<dbReference type="InterPro" id="IPR011698">
    <property type="entry name" value="GATase_3"/>
</dbReference>
<evidence type="ECO:0000259" key="9">
    <source>
        <dbReference type="Pfam" id="PF01656"/>
    </source>
</evidence>
<evidence type="ECO:0000256" key="2">
    <source>
        <dbReference type="ARBA" id="ARBA00022573"/>
    </source>
</evidence>
<evidence type="ECO:0000256" key="6">
    <source>
        <dbReference type="ARBA" id="ARBA00022842"/>
    </source>
</evidence>
<dbReference type="GO" id="GO:0042242">
    <property type="term" value="F:cobyrinic acid a,c-diamide synthase activity"/>
    <property type="evidence" value="ECO:0007669"/>
    <property type="project" value="UniProtKB-UniRule"/>
</dbReference>
<comment type="cofactor">
    <cofactor evidence="1 8">
        <name>Mg(2+)</name>
        <dbReference type="ChEBI" id="CHEBI:18420"/>
    </cofactor>
</comment>
<dbReference type="Pfam" id="PF01656">
    <property type="entry name" value="CbiA"/>
    <property type="match status" value="1"/>
</dbReference>
<comment type="similarity">
    <text evidence="8">Belongs to the CobB/CbiA family.</text>
</comment>
<comment type="caution">
    <text evidence="11">The sequence shown here is derived from an EMBL/GenBank/DDBJ whole genome shotgun (WGS) entry which is preliminary data.</text>
</comment>
<organism evidence="11">
    <name type="scientific">Thermodesulfobium narugense</name>
    <dbReference type="NCBI Taxonomy" id="184064"/>
    <lineage>
        <taxon>Bacteria</taxon>
        <taxon>Pseudomonadati</taxon>
        <taxon>Thermodesulfobiota</taxon>
        <taxon>Thermodesulfobiia</taxon>
        <taxon>Thermodesulfobiales</taxon>
        <taxon>Thermodesulfobiaceae</taxon>
        <taxon>Thermodesulfobium</taxon>
    </lineage>
</organism>
<dbReference type="Gene3D" id="3.40.50.300">
    <property type="entry name" value="P-loop containing nucleotide triphosphate hydrolases"/>
    <property type="match status" value="1"/>
</dbReference>
<dbReference type="SUPFAM" id="SSF52540">
    <property type="entry name" value="P-loop containing nucleoside triphosphate hydrolases"/>
    <property type="match status" value="1"/>
</dbReference>
<reference evidence="11" key="1">
    <citation type="journal article" date="2020" name="mSystems">
        <title>Genome- and Community-Level Interaction Insights into Carbon Utilization and Element Cycling Functions of Hydrothermarchaeota in Hydrothermal Sediment.</title>
        <authorList>
            <person name="Zhou Z."/>
            <person name="Liu Y."/>
            <person name="Xu W."/>
            <person name="Pan J."/>
            <person name="Luo Z.H."/>
            <person name="Li M."/>
        </authorList>
    </citation>
    <scope>NUCLEOTIDE SEQUENCE [LARGE SCALE GENOMIC DNA]</scope>
    <source>
        <strain evidence="11">SpSt-1019</strain>
    </source>
</reference>
<dbReference type="AlphaFoldDB" id="A0A7C5KB67"/>
<sequence>MKKKFKKILISAPFGRSGKTSFSIGLTRALSRKGYIVQTFKKGPDFIDPSWLSMSSGRPCRNLDLFMMDKETILCSFVRNSSDVDISIVEGAMGLYDGIDYLGTGSTAEIAKIIDSPIIFVLPVQRITRSCAALVKGYVEFDREIGIKGIILNKIARERQKNLIISALKHYNLPEVLASFPKDDKRLSIPDRHLGLIPAKERLELSSVIDRFADAVDEYMNWDLFFDIIKESSDLNSEFKNKSFEYEFLSSIKIGILQDASFSFYYPEVFDFLRMSGAKIEIINSLSDNCLPDIDVLYIGGGFPEVFAKDLERNHSLRMSIKEFGENNNPIYAECGGLMYLSDFIEVDDNKYNMVGLLPFGIHMEKKPVGHGYEEVEVFDENPFFPKGTRIRGHEFHHSSVSINRNADIKFSMKVIRGNGILNKLDGVIYKRVMASYLHIHPLGFKDFIANLLKSAHISK</sequence>
<evidence type="ECO:0000256" key="7">
    <source>
        <dbReference type="ARBA" id="ARBA00022962"/>
    </source>
</evidence>
<dbReference type="InterPro" id="IPR002586">
    <property type="entry name" value="CobQ/CobB/MinD/ParA_Nub-bd_dom"/>
</dbReference>
<protein>
    <recommendedName>
        <fullName evidence="8">Cobyrinate a,c-diamide synthase</fullName>
        <ecNumber evidence="8">6.3.5.11</ecNumber>
    </recommendedName>
    <alternativeName>
        <fullName evidence="8">Cobyrinic acid a,c-diamide synthetase</fullName>
    </alternativeName>
</protein>
<comment type="pathway">
    <text evidence="8">Cofactor biosynthesis; adenosylcobalamin biosynthesis; cob(II)yrinate a,c-diamide from sirohydrochlorin (anaerobic route): step 10/10.</text>
</comment>
<accession>A0A7C5KB67</accession>
<keyword evidence="6 8" id="KW-0460">Magnesium</keyword>